<dbReference type="GO" id="GO:0005634">
    <property type="term" value="C:nucleus"/>
    <property type="evidence" value="ECO:0007669"/>
    <property type="project" value="TreeGrafter"/>
</dbReference>
<keyword evidence="4" id="KW-1185">Reference proteome</keyword>
<protein>
    <submittedName>
        <fullName evidence="5">Minichromosome maintenance domain-containing protein 2-like</fullName>
    </submittedName>
</protein>
<feature type="domain" description="MCM C-terminal AAA(+) ATPase" evidence="3">
    <location>
        <begin position="10"/>
        <end position="126"/>
    </location>
</feature>
<dbReference type="InterPro" id="IPR027417">
    <property type="entry name" value="P-loop_NTPase"/>
</dbReference>
<evidence type="ECO:0000313" key="5">
    <source>
        <dbReference type="RefSeq" id="XP_031569984.1"/>
    </source>
</evidence>
<sequence>MGLLMSLVLAEQIDNDTIRGIDIMVIGHDLLTIQRLLMYGASFARRLVMHSSVCDLVASVTRDPSGTGTFLINAGCMLLASNGLCLMTNLNALRKEQKEKLRRVMENRGETIEIPKKFTECTQHLRVPIKTTAWACSEPLQTAPKWGVTELWDQSLTLEPKQVLDFSCVTNFDLVICFCT</sequence>
<dbReference type="Gene3D" id="3.40.50.300">
    <property type="entry name" value="P-loop containing nucleotide triphosphate hydrolases"/>
    <property type="match status" value="1"/>
</dbReference>
<dbReference type="RefSeq" id="XP_031569984.1">
    <property type="nucleotide sequence ID" value="XM_031714124.1"/>
</dbReference>
<dbReference type="Proteomes" id="UP000515163">
    <property type="component" value="Unplaced"/>
</dbReference>
<dbReference type="InParanoid" id="A0A6P8ISM4"/>
<dbReference type="InterPro" id="IPR001208">
    <property type="entry name" value="MCM_dom"/>
</dbReference>
<dbReference type="Pfam" id="PF00493">
    <property type="entry name" value="MCM"/>
    <property type="match status" value="1"/>
</dbReference>
<accession>A0A6P8ISM4</accession>
<dbReference type="KEGG" id="aten:116304395"/>
<organism evidence="4 5">
    <name type="scientific">Actinia tenebrosa</name>
    <name type="common">Australian red waratah sea anemone</name>
    <dbReference type="NCBI Taxonomy" id="6105"/>
    <lineage>
        <taxon>Eukaryota</taxon>
        <taxon>Metazoa</taxon>
        <taxon>Cnidaria</taxon>
        <taxon>Anthozoa</taxon>
        <taxon>Hexacorallia</taxon>
        <taxon>Actiniaria</taxon>
        <taxon>Actiniidae</taxon>
        <taxon>Actinia</taxon>
    </lineage>
</organism>
<name>A0A6P8ISM4_ACTTE</name>
<dbReference type="PANTHER" id="PTHR11630:SF75">
    <property type="entry name" value="MINICHROMOSOME MAINTENANCE DOMAIN-CONTAINING PROTEIN 2"/>
    <property type="match status" value="1"/>
</dbReference>
<evidence type="ECO:0000256" key="2">
    <source>
        <dbReference type="ARBA" id="ARBA00022840"/>
    </source>
</evidence>
<dbReference type="GeneID" id="116304395"/>
<evidence type="ECO:0000259" key="3">
    <source>
        <dbReference type="Pfam" id="PF00493"/>
    </source>
</evidence>
<evidence type="ECO:0000313" key="4">
    <source>
        <dbReference type="Proteomes" id="UP000515163"/>
    </source>
</evidence>
<keyword evidence="2" id="KW-0067">ATP-binding</keyword>
<dbReference type="AlphaFoldDB" id="A0A6P8ISM4"/>
<dbReference type="GO" id="GO:0017116">
    <property type="term" value="F:single-stranded DNA helicase activity"/>
    <property type="evidence" value="ECO:0007669"/>
    <property type="project" value="TreeGrafter"/>
</dbReference>
<evidence type="ECO:0000256" key="1">
    <source>
        <dbReference type="ARBA" id="ARBA00022741"/>
    </source>
</evidence>
<dbReference type="GO" id="GO:0000727">
    <property type="term" value="P:double-strand break repair via break-induced replication"/>
    <property type="evidence" value="ECO:0007669"/>
    <property type="project" value="TreeGrafter"/>
</dbReference>
<dbReference type="OrthoDB" id="2015372at2759"/>
<dbReference type="GO" id="GO:0005524">
    <property type="term" value="F:ATP binding"/>
    <property type="evidence" value="ECO:0007669"/>
    <property type="project" value="UniProtKB-KW"/>
</dbReference>
<keyword evidence="1" id="KW-0547">Nucleotide-binding</keyword>
<dbReference type="GO" id="GO:0003677">
    <property type="term" value="F:DNA binding"/>
    <property type="evidence" value="ECO:0007669"/>
    <property type="project" value="InterPro"/>
</dbReference>
<dbReference type="InterPro" id="IPR031327">
    <property type="entry name" value="MCM"/>
</dbReference>
<reference evidence="5" key="1">
    <citation type="submission" date="2025-08" db="UniProtKB">
        <authorList>
            <consortium name="RefSeq"/>
        </authorList>
    </citation>
    <scope>IDENTIFICATION</scope>
    <source>
        <tissue evidence="5">Tentacle</tissue>
    </source>
</reference>
<proteinExistence type="predicted"/>
<gene>
    <name evidence="5" type="primary">LOC116304395</name>
</gene>
<dbReference type="PANTHER" id="PTHR11630">
    <property type="entry name" value="DNA REPLICATION LICENSING FACTOR MCM FAMILY MEMBER"/>
    <property type="match status" value="1"/>
</dbReference>